<organism evidence="2 3">
    <name type="scientific">Trichosporon asahii var. asahii (strain ATCC 90039 / CBS 2479 / JCM 2466 / KCTC 7840 / NBRC 103889/ NCYC 2677 / UAMH 7654)</name>
    <name type="common">Yeast</name>
    <dbReference type="NCBI Taxonomy" id="1186058"/>
    <lineage>
        <taxon>Eukaryota</taxon>
        <taxon>Fungi</taxon>
        <taxon>Dikarya</taxon>
        <taxon>Basidiomycota</taxon>
        <taxon>Agaricomycotina</taxon>
        <taxon>Tremellomycetes</taxon>
        <taxon>Trichosporonales</taxon>
        <taxon>Trichosporonaceae</taxon>
        <taxon>Trichosporon</taxon>
    </lineage>
</organism>
<dbReference type="AlphaFoldDB" id="J6F8P4"/>
<accession>J6F8P4</accession>
<dbReference type="Proteomes" id="UP000002748">
    <property type="component" value="Unassembled WGS sequence"/>
</dbReference>
<evidence type="ECO:0000256" key="1">
    <source>
        <dbReference type="SAM" id="MobiDB-lite"/>
    </source>
</evidence>
<dbReference type="EMBL" id="ALBS01000048">
    <property type="protein sequence ID" value="EJT51687.1"/>
    <property type="molecule type" value="Genomic_DNA"/>
</dbReference>
<dbReference type="GeneID" id="25990611"/>
<dbReference type="KEGG" id="tasa:A1Q1_07099"/>
<feature type="region of interest" description="Disordered" evidence="1">
    <location>
        <begin position="81"/>
        <end position="102"/>
    </location>
</feature>
<proteinExistence type="predicted"/>
<dbReference type="VEuPathDB" id="FungiDB:A1Q1_07099"/>
<name>J6F8P4_TRIAS</name>
<dbReference type="HOGENOM" id="CLU_2279417_0_0_1"/>
<comment type="caution">
    <text evidence="2">The sequence shown here is derived from an EMBL/GenBank/DDBJ whole genome shotgun (WGS) entry which is preliminary data.</text>
</comment>
<dbReference type="RefSeq" id="XP_014182823.1">
    <property type="nucleotide sequence ID" value="XM_014327348.1"/>
</dbReference>
<gene>
    <name evidence="2" type="ORF">A1Q1_07099</name>
</gene>
<feature type="compositionally biased region" description="Basic and acidic residues" evidence="1">
    <location>
        <begin position="81"/>
        <end position="96"/>
    </location>
</feature>
<reference evidence="2 3" key="1">
    <citation type="journal article" date="2012" name="Eukaryot. Cell">
        <title>Draft genome sequence of CBS 2479, the standard type strain of Trichosporon asahii.</title>
        <authorList>
            <person name="Yang R.Y."/>
            <person name="Li H.T."/>
            <person name="Zhu H."/>
            <person name="Zhou G.P."/>
            <person name="Wang M."/>
            <person name="Wang L."/>
        </authorList>
    </citation>
    <scope>NUCLEOTIDE SEQUENCE [LARGE SCALE GENOMIC DNA]</scope>
    <source>
        <strain evidence="3">ATCC 90039 / CBS 2479 / JCM 2466 / KCTC 7840 / NCYC 2677 / UAMH 7654</strain>
    </source>
</reference>
<evidence type="ECO:0000313" key="2">
    <source>
        <dbReference type="EMBL" id="EJT51687.1"/>
    </source>
</evidence>
<evidence type="ECO:0000313" key="3">
    <source>
        <dbReference type="Proteomes" id="UP000002748"/>
    </source>
</evidence>
<protein>
    <submittedName>
        <fullName evidence="2">Uncharacterized protein</fullName>
    </submittedName>
</protein>
<sequence>MIRTASYGSTSAFPVSGMPLGFLDHPLQLSGFRYSRTEMRSYMKRTPSESESSRARLTGKSLEKLIITGLLLGRRSGHAGLQDRRLDMRRADKAIDPSRLAP</sequence>